<name>A0A9K3DD54_9EUKA</name>
<dbReference type="Proteomes" id="UP000265618">
    <property type="component" value="Unassembled WGS sequence"/>
</dbReference>
<dbReference type="AlphaFoldDB" id="A0A9K3DD54"/>
<evidence type="ECO:0000313" key="1">
    <source>
        <dbReference type="EMBL" id="GIQ92840.1"/>
    </source>
</evidence>
<comment type="caution">
    <text evidence="1">The sequence shown here is derived from an EMBL/GenBank/DDBJ whole genome shotgun (WGS) entry which is preliminary data.</text>
</comment>
<sequence length="47" mass="4835">ITTHSGMPVSLNEIKYVGGKGPLLMIGPISGSASSEYDTLVAELTAK</sequence>
<evidence type="ECO:0000313" key="2">
    <source>
        <dbReference type="Proteomes" id="UP000265618"/>
    </source>
</evidence>
<gene>
    <name evidence="1" type="ORF">KIPB_016849</name>
</gene>
<dbReference type="EMBL" id="BDIP01010699">
    <property type="protein sequence ID" value="GIQ92840.1"/>
    <property type="molecule type" value="Genomic_DNA"/>
</dbReference>
<accession>A0A9K3DD54</accession>
<feature type="non-terminal residue" evidence="1">
    <location>
        <position position="47"/>
    </location>
</feature>
<keyword evidence="2" id="KW-1185">Reference proteome</keyword>
<proteinExistence type="predicted"/>
<reference evidence="1 2" key="1">
    <citation type="journal article" date="2018" name="PLoS ONE">
        <title>The draft genome of Kipferlia bialata reveals reductive genome evolution in fornicate parasites.</title>
        <authorList>
            <person name="Tanifuji G."/>
            <person name="Takabayashi S."/>
            <person name="Kume K."/>
            <person name="Takagi M."/>
            <person name="Nakayama T."/>
            <person name="Kamikawa R."/>
            <person name="Inagaki Y."/>
            <person name="Hashimoto T."/>
        </authorList>
    </citation>
    <scope>NUCLEOTIDE SEQUENCE [LARGE SCALE GENOMIC DNA]</scope>
    <source>
        <strain evidence="1">NY0173</strain>
    </source>
</reference>
<protein>
    <submittedName>
        <fullName evidence="1">Uncharacterized protein</fullName>
    </submittedName>
</protein>
<organism evidence="1 2">
    <name type="scientific">Kipferlia bialata</name>
    <dbReference type="NCBI Taxonomy" id="797122"/>
    <lineage>
        <taxon>Eukaryota</taxon>
        <taxon>Metamonada</taxon>
        <taxon>Carpediemonas-like organisms</taxon>
        <taxon>Kipferlia</taxon>
    </lineage>
</organism>
<feature type="non-terminal residue" evidence="1">
    <location>
        <position position="1"/>
    </location>
</feature>